<feature type="transmembrane region" description="Helical" evidence="2">
    <location>
        <begin position="89"/>
        <end position="111"/>
    </location>
</feature>
<dbReference type="RefSeq" id="XP_001032032.2">
    <property type="nucleotide sequence ID" value="XM_001032032.2"/>
</dbReference>
<reference evidence="4" key="1">
    <citation type="journal article" date="2006" name="PLoS Biol.">
        <title>Macronuclear genome sequence of the ciliate Tetrahymena thermophila, a model eukaryote.</title>
        <authorList>
            <person name="Eisen J.A."/>
            <person name="Coyne R.S."/>
            <person name="Wu M."/>
            <person name="Wu D."/>
            <person name="Thiagarajan M."/>
            <person name="Wortman J.R."/>
            <person name="Badger J.H."/>
            <person name="Ren Q."/>
            <person name="Amedeo P."/>
            <person name="Jones K.M."/>
            <person name="Tallon L.J."/>
            <person name="Delcher A.L."/>
            <person name="Salzberg S.L."/>
            <person name="Silva J.C."/>
            <person name="Haas B.J."/>
            <person name="Majoros W.H."/>
            <person name="Farzad M."/>
            <person name="Carlton J.M."/>
            <person name="Smith R.K. Jr."/>
            <person name="Garg J."/>
            <person name="Pearlman R.E."/>
            <person name="Karrer K.M."/>
            <person name="Sun L."/>
            <person name="Manning G."/>
            <person name="Elde N.C."/>
            <person name="Turkewitz A.P."/>
            <person name="Asai D.J."/>
            <person name="Wilkes D.E."/>
            <person name="Wang Y."/>
            <person name="Cai H."/>
            <person name="Collins K."/>
            <person name="Stewart B.A."/>
            <person name="Lee S.R."/>
            <person name="Wilamowska K."/>
            <person name="Weinberg Z."/>
            <person name="Ruzzo W.L."/>
            <person name="Wloga D."/>
            <person name="Gaertig J."/>
            <person name="Frankel J."/>
            <person name="Tsao C.-C."/>
            <person name="Gorovsky M.A."/>
            <person name="Keeling P.J."/>
            <person name="Waller R.F."/>
            <person name="Patron N.J."/>
            <person name="Cherry J.M."/>
            <person name="Stover N.A."/>
            <person name="Krieger C.J."/>
            <person name="del Toro C."/>
            <person name="Ryder H.F."/>
            <person name="Williamson S.C."/>
            <person name="Barbeau R.A."/>
            <person name="Hamilton E.P."/>
            <person name="Orias E."/>
        </authorList>
    </citation>
    <scope>NUCLEOTIDE SEQUENCE [LARGE SCALE GENOMIC DNA]</scope>
    <source>
        <strain evidence="4">SB210</strain>
    </source>
</reference>
<evidence type="ECO:0000256" key="2">
    <source>
        <dbReference type="SAM" id="Phobius"/>
    </source>
</evidence>
<keyword evidence="4" id="KW-1185">Reference proteome</keyword>
<feature type="transmembrane region" description="Helical" evidence="2">
    <location>
        <begin position="270"/>
        <end position="288"/>
    </location>
</feature>
<feature type="transmembrane region" description="Helical" evidence="2">
    <location>
        <begin position="1654"/>
        <end position="1675"/>
    </location>
</feature>
<evidence type="ECO:0000313" key="4">
    <source>
        <dbReference type="Proteomes" id="UP000009168"/>
    </source>
</evidence>
<dbReference type="GeneID" id="7823607"/>
<feature type="transmembrane region" description="Helical" evidence="2">
    <location>
        <begin position="35"/>
        <end position="54"/>
    </location>
</feature>
<feature type="region of interest" description="Disordered" evidence="1">
    <location>
        <begin position="1302"/>
        <end position="1322"/>
    </location>
</feature>
<proteinExistence type="predicted"/>
<protein>
    <submittedName>
        <fullName evidence="3">Transmembrane protein, putative</fullName>
    </submittedName>
</protein>
<gene>
    <name evidence="3" type="ORF">TTHERM_00703610</name>
</gene>
<dbReference type="InterPro" id="IPR052994">
    <property type="entry name" value="Tiny_macrocysts_regulators"/>
</dbReference>
<sequence length="1949" mass="227817">MVQKQQFLSQVCYLTQKFYTFNLLQLTRSFERGSLLSIFLVLSKVLLILLIGIYDQDYQKISQLDSNLVILNQSNYISSLQQQTYQTSLQAAILLLNLIIIIYLVVCYLNFMIFGYFSFLKTDQHVQNYSGKLEISEDDFLISVCKKMQMQIYKIMSLYLSIYQYILLAPIIYFCLIQIQFSLSAFNLILSIIIGFIINDTDYNYSIFSKDKLARPFNPYNFLMFIFETLLICLIVVSNYLNCLLIGIYFLMQGWFSSLAIPYYQFKTRLWSTFAYFYFGSLSLAIFFSNQSSHQNSMASLFMLLFIPVFYKISFLYCQHQENQSYNHLESIFYDSQSITLKEIDKVIRLNLFGQSDSIKQNNKKEITTFSLLAHKQQQYLKEDIKKIKTLTNSQCQLKMISKQLENQENNQDIEESLKYFLKELIRKISLQKKEESNKIIYLVYLLEILNSKKSYWFEYSKYCQKKFAIKQEQIIASIHQIFLKQKIISQKSFGFQNIFDYSYYSVLLFEQRIQKAQELISVAVKQKVELLSLMKNKQIDAQILLNKVSDLRNMQLRLKNELNNLANINNNSSDLITLQACYLESLSFCEKDLKIGFNSSSMLNNNFSEFNFQQIRSQILKNHQKKAKQGFDIDQDKNLQNFDESSIYDVNSCVVFASIEDGIDLIFKKVSNKFLEIFSLSHQDIIGKKVDAIMPTSFPIAQKHKQYIASFLKKATTDKSQVIGKIMFGQSSKGYLIPLALDFRLNYCYQLQEIGICGQLKCLQDQSDYILFNAASLSYLGMTKNLSTNVFTQNQLNKKTDLGQFFPFLYKIKTEENIQKSSTVNGTGTEWEMNTQYNQEMFSQIDDKLLQTNRNQNRDEIIVEKMKTGLEFMLILQNKKEPTNQVKSNLLKLVQEKEYNFYFMEIKVQSTQYQELQNLSYVKISRTKPLNPNQNGPLIMQHLKENQELYCTVFSKSFIDRIYSEVEVKYKKHNSSLELKNDFQFSLNDMSYSNSQLQLLQSPQTLLLMPKNQIDKNLALEEEINKFNLNSIPQDRNKYNQEIVKLGVQINQSNIQKIDQIIEEDQSVSTISLSENTDRNKQKNQPFNSTSEQQKIQEEKHEKAPLSPTSMVPVNKEYQQLINIRDYITSNPNREATILSDNYREFQIMSDNKLVQPILSDNNRNSLANFYDKNLLTEDESKQNIDRDNSLRQKQSLIFNTPFLSPASPNYSSHELIRNRQSIQFTNSQIYENLKRKESFYTQGQSMIGINLGIMDNSCSTAYQQKFYQDKESLSFNQQQVNESKENIQAKNLLMSKQQKKNRIHNNGDQMDNQSSTKSRESSSSVKRILISLIKAESQIIAIKVINIIGFLAFVVLASVTIQQYVSFMQSIQISSDNLTVQDWPTEVVVVLYNTNRIFNFIKIERQNNLTFASPAVQTNFDNDYVNRLLNCFPLYNDLIDYMETAKAGYMLFDKVSKYQTSFQLSLYYTPGDKRNISSNRVNYYNEVRNSSLLYNLVVVNQYVNRVSRNPGAKLQEFNLLSNYDYIVNGISDIQSFFVNYQIQQNSNIQNQLIILIGLIMIISAFCLIMIMPLYGYIQTKKDLIINLFCTFSTNSLQQMILKIRSNFYQNKAMTPHIKHIPQEIQNLNSQVQGDQSSLKKQTLSSISKLPKYNIKLVFVLLIAYILLSIYPIVNNIVIQNFLNQIQNNIQMLQQLNNIRQYLTRTSALTISCLNMRIYPNLQTFTLDQYQGQLTQIVSQMNDILDQITDISNQSIKSGRYNQQDFDNFFFPLFESNICDLVQNYPQYNQNATAFQPNLCQTIQNGFLQQGLKLAYKEFTENINDLYSIIQVSNKQQQKQLQASLFKELDLIDFGNFLDYLEETLNILKQFLINNCNQYYSYLQKIQLILIIYQIVLMAIIFGLGWYSFSKYLQSSLTLTKQYLQIINIYYLLDNNYILTFVKNNHKL</sequence>
<evidence type="ECO:0000256" key="1">
    <source>
        <dbReference type="SAM" id="MobiDB-lite"/>
    </source>
</evidence>
<accession>Q22GG2</accession>
<feature type="transmembrane region" description="Helical" evidence="2">
    <location>
        <begin position="1554"/>
        <end position="1579"/>
    </location>
</feature>
<feature type="region of interest" description="Disordered" evidence="1">
    <location>
        <begin position="1075"/>
        <end position="1111"/>
    </location>
</feature>
<dbReference type="InParanoid" id="Q22GG2"/>
<dbReference type="HOGENOM" id="CLU_003064_0_0_1"/>
<dbReference type="PANTHER" id="PTHR31600:SF2">
    <property type="entry name" value="GAMETE ENRICHED GENE 10 PROTEIN-RELATED"/>
    <property type="match status" value="1"/>
</dbReference>
<dbReference type="KEGG" id="tet:TTHERM_00703610"/>
<feature type="compositionally biased region" description="Basic and acidic residues" evidence="1">
    <location>
        <begin position="1096"/>
        <end position="1105"/>
    </location>
</feature>
<feature type="transmembrane region" description="Helical" evidence="2">
    <location>
        <begin position="220"/>
        <end position="250"/>
    </location>
</feature>
<feature type="transmembrane region" description="Helical" evidence="2">
    <location>
        <begin position="156"/>
        <end position="173"/>
    </location>
</feature>
<keyword evidence="2" id="KW-1133">Transmembrane helix</keyword>
<feature type="transmembrane region" description="Helical" evidence="2">
    <location>
        <begin position="300"/>
        <end position="317"/>
    </location>
</feature>
<dbReference type="EMBL" id="GG662460">
    <property type="protein sequence ID" value="EAR84369.2"/>
    <property type="molecule type" value="Genomic_DNA"/>
</dbReference>
<feature type="transmembrane region" description="Helical" evidence="2">
    <location>
        <begin position="1342"/>
        <end position="1363"/>
    </location>
</feature>
<feature type="compositionally biased region" description="Polar residues" evidence="1">
    <location>
        <begin position="1306"/>
        <end position="1315"/>
    </location>
</feature>
<feature type="transmembrane region" description="Helical" evidence="2">
    <location>
        <begin position="179"/>
        <end position="199"/>
    </location>
</feature>
<feature type="transmembrane region" description="Helical" evidence="2">
    <location>
        <begin position="1887"/>
        <end position="1910"/>
    </location>
</feature>
<dbReference type="Proteomes" id="UP000009168">
    <property type="component" value="Unassembled WGS sequence"/>
</dbReference>
<dbReference type="PANTHER" id="PTHR31600">
    <property type="entry name" value="TINY MACROCYSTS PROTEIN B-RELATED"/>
    <property type="match status" value="1"/>
</dbReference>
<evidence type="ECO:0000313" key="3">
    <source>
        <dbReference type="EMBL" id="EAR84369.2"/>
    </source>
</evidence>
<keyword evidence="2" id="KW-0472">Membrane</keyword>
<keyword evidence="2 3" id="KW-0812">Transmembrane</keyword>
<organism evidence="3 4">
    <name type="scientific">Tetrahymena thermophila (strain SB210)</name>
    <dbReference type="NCBI Taxonomy" id="312017"/>
    <lineage>
        <taxon>Eukaryota</taxon>
        <taxon>Sar</taxon>
        <taxon>Alveolata</taxon>
        <taxon>Ciliophora</taxon>
        <taxon>Intramacronucleata</taxon>
        <taxon>Oligohymenophorea</taxon>
        <taxon>Hymenostomatida</taxon>
        <taxon>Tetrahymenina</taxon>
        <taxon>Tetrahymenidae</taxon>
        <taxon>Tetrahymena</taxon>
    </lineage>
</organism>
<name>Q22GG2_TETTS</name>